<keyword evidence="9" id="KW-0472">Membrane</keyword>
<evidence type="ECO:0000313" key="10">
    <source>
        <dbReference type="EMBL" id="OCF54397.1"/>
    </source>
</evidence>
<dbReference type="Proteomes" id="UP000092583">
    <property type="component" value="Unassembled WGS sequence"/>
</dbReference>
<evidence type="ECO:0000256" key="4">
    <source>
        <dbReference type="ARBA" id="ARBA00023295"/>
    </source>
</evidence>
<dbReference type="InterPro" id="IPR017853">
    <property type="entry name" value="GH"/>
</dbReference>
<protein>
    <recommendedName>
        <fullName evidence="7">glucan 1,3-beta-glucosidase</fullName>
        <ecNumber evidence="7">3.2.1.58</ecNumber>
    </recommendedName>
</protein>
<feature type="compositionally biased region" description="Low complexity" evidence="8">
    <location>
        <begin position="34"/>
        <end position="48"/>
    </location>
</feature>
<evidence type="ECO:0000256" key="5">
    <source>
        <dbReference type="ARBA" id="ARBA00023316"/>
    </source>
</evidence>
<feature type="region of interest" description="Disordered" evidence="8">
    <location>
        <begin position="182"/>
        <end position="227"/>
    </location>
</feature>
<feature type="compositionally biased region" description="Polar residues" evidence="8">
    <location>
        <begin position="90"/>
        <end position="105"/>
    </location>
</feature>
<comment type="catalytic activity">
    <reaction evidence="6">
        <text>Successive hydrolysis of beta-D-glucose units from the non-reducing ends of (1-&gt;3)-beta-D-glucans, releasing alpha-glucose.</text>
        <dbReference type="EC" id="3.2.1.58"/>
    </reaction>
</comment>
<keyword evidence="3" id="KW-0325">Glycoprotein</keyword>
<dbReference type="AlphaFoldDB" id="A0A1B9IG02"/>
<dbReference type="GO" id="GO:0004338">
    <property type="term" value="F:glucan exo-1,3-beta-glucosidase activity"/>
    <property type="evidence" value="ECO:0007669"/>
    <property type="project" value="UniProtKB-EC"/>
</dbReference>
<keyword evidence="2" id="KW-0378">Hydrolase</keyword>
<sequence>MPSKNRPRPGPISISSPIPRSPDGLLATPTSQHRSYPSPAGSGSRSPRTPTRGGKKAKPRVYDEYDLSPTHAYLEQFNSYPSSPDPSHMPIQSPSPMDSPGLNNATEKDPVFGQNQFSSNHYLAPTLHPHGERNRSYPATGKKNRNDCIPTNPTKRKLLFFGVPVILVIIAGIAIGVVVGTQHKPSSDSSSSSGGSSKGSTSNTNGGTGGNSQTTWNQYIKPSSGGDGDTVTTDLGVQFKYVNKFGGHWAQNPYDPYSVSGRAQSWSPSLLEEWVWGTHIARGVNLGGWLVTEPFIVPALYEQYQTSTPQAVDEYTLSQAMGQDLATKMEEHYKTFITEEDFAAISAAGLNFVRIPLGYWAVETIEGEPYLPKVSWTYFLKAIGWARKYGIRIFADFHALPGSQNGWNHSGKSGSVNWMYGVMGIANAQRSLETIRTITEFISQDGIKEVVPMLGLVNEVMAKTVGTDVMQKFYYQAYKTIRDVTGYGTGNGPIIFLHEGFLGVAAWEGFLNGADRVGLDQHPYLAFGDINTAPHSEQAKTACGLGGGTNDSMTNFGLIMGGEWSNAINDCGLWLNGVGSTPSFSLAGNNCDEYDEWMNWTDDFKKGVLSYTMANMDALQNFFFWTWKIGNSTVKGYQTSPQWHYRLGWEQGWMPKDPRSAGGYCKTLGIGGNQFAGTYPASATGSFANGTPTIAATQLASHTLWPPPTLGPSFAVDQVSLLPTLTQTGSIIVLPTPSHPSNATNIGDGWANAQDTVGAWTRVEGCDYPDEYDAVNATVPAAVCTGASARKRDGMLSIPTPL</sequence>
<evidence type="ECO:0000256" key="6">
    <source>
        <dbReference type="ARBA" id="ARBA00036824"/>
    </source>
</evidence>
<dbReference type="OrthoDB" id="62120at2759"/>
<evidence type="ECO:0000256" key="3">
    <source>
        <dbReference type="ARBA" id="ARBA00023180"/>
    </source>
</evidence>
<feature type="compositionally biased region" description="Low complexity" evidence="8">
    <location>
        <begin position="11"/>
        <end position="22"/>
    </location>
</feature>
<gene>
    <name evidence="10" type="ORF">L486_07945</name>
</gene>
<dbReference type="Gene3D" id="3.20.20.80">
    <property type="entry name" value="Glycosidases"/>
    <property type="match status" value="1"/>
</dbReference>
<keyword evidence="11" id="KW-1185">Reference proteome</keyword>
<feature type="region of interest" description="Disordered" evidence="8">
    <location>
        <begin position="124"/>
        <end position="148"/>
    </location>
</feature>
<proteinExistence type="inferred from homology"/>
<dbReference type="FunFam" id="3.20.20.80:FF:000033">
    <property type="entry name" value="Glucan 1,3-beta-glucosidase A"/>
    <property type="match status" value="1"/>
</dbReference>
<dbReference type="PANTHER" id="PTHR31297:SF34">
    <property type="entry name" value="GLUCAN 1,3-BETA-GLUCOSIDASE 2"/>
    <property type="match status" value="1"/>
</dbReference>
<organism evidence="10 11">
    <name type="scientific">Kwoniella mangroviensis CBS 10435</name>
    <dbReference type="NCBI Taxonomy" id="1331196"/>
    <lineage>
        <taxon>Eukaryota</taxon>
        <taxon>Fungi</taxon>
        <taxon>Dikarya</taxon>
        <taxon>Basidiomycota</taxon>
        <taxon>Agaricomycotina</taxon>
        <taxon>Tremellomycetes</taxon>
        <taxon>Tremellales</taxon>
        <taxon>Cryptococcaceae</taxon>
        <taxon>Kwoniella</taxon>
    </lineage>
</organism>
<evidence type="ECO:0000256" key="9">
    <source>
        <dbReference type="SAM" id="Phobius"/>
    </source>
</evidence>
<reference evidence="11" key="2">
    <citation type="submission" date="2013-12" db="EMBL/GenBank/DDBJ databases">
        <title>Evolution of pathogenesis and genome organization in the Tremellales.</title>
        <authorList>
            <person name="Cuomo C."/>
            <person name="Litvintseva A."/>
            <person name="Heitman J."/>
            <person name="Chen Y."/>
            <person name="Sun S."/>
            <person name="Springer D."/>
            <person name="Dromer F."/>
            <person name="Young S."/>
            <person name="Zeng Q."/>
            <person name="Chapman S."/>
            <person name="Gujja S."/>
            <person name="Saif S."/>
            <person name="Birren B."/>
        </authorList>
    </citation>
    <scope>NUCLEOTIDE SEQUENCE [LARGE SCALE GENOMIC DNA]</scope>
    <source>
        <strain evidence="11">CBS 10435</strain>
    </source>
</reference>
<keyword evidence="4" id="KW-0326">Glycosidase</keyword>
<keyword evidence="5" id="KW-0961">Cell wall biogenesis/degradation</keyword>
<dbReference type="GO" id="GO:0071555">
    <property type="term" value="P:cell wall organization"/>
    <property type="evidence" value="ECO:0007669"/>
    <property type="project" value="UniProtKB-KW"/>
</dbReference>
<dbReference type="GO" id="GO:0009986">
    <property type="term" value="C:cell surface"/>
    <property type="evidence" value="ECO:0007669"/>
    <property type="project" value="TreeGrafter"/>
</dbReference>
<dbReference type="EMBL" id="KI669470">
    <property type="protein sequence ID" value="OCF54397.1"/>
    <property type="molecule type" value="Genomic_DNA"/>
</dbReference>
<comment type="similarity">
    <text evidence="1">Belongs to the glycosyl hydrolase 5 (cellulase A) family.</text>
</comment>
<evidence type="ECO:0000313" key="11">
    <source>
        <dbReference type="Proteomes" id="UP000092583"/>
    </source>
</evidence>
<feature type="region of interest" description="Disordered" evidence="8">
    <location>
        <begin position="1"/>
        <end position="61"/>
    </location>
</feature>
<feature type="region of interest" description="Disordered" evidence="8">
    <location>
        <begin position="76"/>
        <end position="107"/>
    </location>
</feature>
<dbReference type="EC" id="3.2.1.58" evidence="7"/>
<feature type="compositionally biased region" description="Low complexity" evidence="8">
    <location>
        <begin position="187"/>
        <end position="205"/>
    </location>
</feature>
<dbReference type="GO" id="GO:0009251">
    <property type="term" value="P:glucan catabolic process"/>
    <property type="evidence" value="ECO:0007669"/>
    <property type="project" value="TreeGrafter"/>
</dbReference>
<reference evidence="10 11" key="1">
    <citation type="submission" date="2013-07" db="EMBL/GenBank/DDBJ databases">
        <title>The Genome Sequence of Kwoniella mangroviensis CBS10435.</title>
        <authorList>
            <consortium name="The Broad Institute Genome Sequencing Platform"/>
            <person name="Cuomo C."/>
            <person name="Litvintseva A."/>
            <person name="Chen Y."/>
            <person name="Heitman J."/>
            <person name="Sun S."/>
            <person name="Springer D."/>
            <person name="Dromer F."/>
            <person name="Young S.K."/>
            <person name="Zeng Q."/>
            <person name="Gargeya S."/>
            <person name="Fitzgerald M."/>
            <person name="Abouelleil A."/>
            <person name="Alvarado L."/>
            <person name="Berlin A.M."/>
            <person name="Chapman S.B."/>
            <person name="Dewar J."/>
            <person name="Goldberg J."/>
            <person name="Griggs A."/>
            <person name="Gujja S."/>
            <person name="Hansen M."/>
            <person name="Howarth C."/>
            <person name="Imamovic A."/>
            <person name="Larimer J."/>
            <person name="McCowan C."/>
            <person name="Murphy C."/>
            <person name="Pearson M."/>
            <person name="Priest M."/>
            <person name="Roberts A."/>
            <person name="Saif S."/>
            <person name="Shea T."/>
            <person name="Sykes S."/>
            <person name="Wortman J."/>
            <person name="Nusbaum C."/>
            <person name="Birren B."/>
        </authorList>
    </citation>
    <scope>NUCLEOTIDE SEQUENCE [LARGE SCALE GENOMIC DNA]</scope>
    <source>
        <strain evidence="10 11">CBS 10435</strain>
    </source>
</reference>
<dbReference type="STRING" id="1331196.A0A1B9IG02"/>
<dbReference type="InterPro" id="IPR050386">
    <property type="entry name" value="Glycosyl_hydrolase_5"/>
</dbReference>
<accession>A0A1B9IG02</accession>
<dbReference type="PANTHER" id="PTHR31297">
    <property type="entry name" value="GLUCAN ENDO-1,6-BETA-GLUCOSIDASE B"/>
    <property type="match status" value="1"/>
</dbReference>
<evidence type="ECO:0000256" key="1">
    <source>
        <dbReference type="ARBA" id="ARBA00005641"/>
    </source>
</evidence>
<evidence type="ECO:0000256" key="8">
    <source>
        <dbReference type="SAM" id="MobiDB-lite"/>
    </source>
</evidence>
<dbReference type="SUPFAM" id="SSF51445">
    <property type="entry name" value="(Trans)glycosidases"/>
    <property type="match status" value="1"/>
</dbReference>
<evidence type="ECO:0000256" key="7">
    <source>
        <dbReference type="ARBA" id="ARBA00038929"/>
    </source>
</evidence>
<feature type="transmembrane region" description="Helical" evidence="9">
    <location>
        <begin position="158"/>
        <end position="179"/>
    </location>
</feature>
<keyword evidence="9" id="KW-0812">Transmembrane</keyword>
<keyword evidence="9" id="KW-1133">Transmembrane helix</keyword>
<name>A0A1B9IG02_9TREE</name>
<dbReference type="GO" id="GO:0005576">
    <property type="term" value="C:extracellular region"/>
    <property type="evidence" value="ECO:0007669"/>
    <property type="project" value="TreeGrafter"/>
</dbReference>
<evidence type="ECO:0000256" key="2">
    <source>
        <dbReference type="ARBA" id="ARBA00022801"/>
    </source>
</evidence>